<keyword evidence="1" id="KW-0449">Lipoprotein</keyword>
<evidence type="ECO:0000313" key="2">
    <source>
        <dbReference type="Proteomes" id="UP000031631"/>
    </source>
</evidence>
<dbReference type="PANTHER" id="PTHR41247">
    <property type="entry name" value="HTH-TYPE TRANSCRIPTIONAL REPRESSOR YCNK"/>
    <property type="match status" value="1"/>
</dbReference>
<dbReference type="KEGG" id="tbn:TBH_C0628"/>
<dbReference type="PROSITE" id="PS51257">
    <property type="entry name" value="PROKAR_LIPOPROTEIN"/>
    <property type="match status" value="1"/>
</dbReference>
<dbReference type="OrthoDB" id="8560674at2"/>
<dbReference type="AlphaFoldDB" id="A0A7U6JGL6"/>
<reference evidence="1 2" key="1">
    <citation type="journal article" date="2014" name="PLoS ONE">
        <title>Physiological and genomic features of a novel sulfur-oxidizing gammaproteobacterium belonging to a previously uncultivated symbiotic lineage isolated from a hydrothermal vent.</title>
        <authorList>
            <person name="Nunoura T."/>
            <person name="Takaki Y."/>
            <person name="Kazama H."/>
            <person name="Kakuta J."/>
            <person name="Shimamura S."/>
            <person name="Makita H."/>
            <person name="Hirai M."/>
            <person name="Miyazaki M."/>
            <person name="Takai K."/>
        </authorList>
    </citation>
    <scope>NUCLEOTIDE SEQUENCE [LARGE SCALE GENOMIC DNA]</scope>
    <source>
        <strain evidence="1 2">Hiromi1</strain>
    </source>
</reference>
<dbReference type="PANTHER" id="PTHR41247:SF1">
    <property type="entry name" value="HTH-TYPE TRANSCRIPTIONAL REPRESSOR YCNK"/>
    <property type="match status" value="1"/>
</dbReference>
<accession>A0A7U6JGL6</accession>
<dbReference type="InterPro" id="IPR008719">
    <property type="entry name" value="N2O_reductase_NosL"/>
</dbReference>
<gene>
    <name evidence="1" type="ORF">TBH_C0628</name>
</gene>
<protein>
    <submittedName>
        <fullName evidence="1">Lipoprotein</fullName>
    </submittedName>
</protein>
<sequence>MRAAFLCVSLLLLAACSGEPDTGPGKIRWDREVCERCAMAVSDHNYAAQVRGGPAGQKGKLYKFDDIGCAVIWLDQQPWKDDPRTEVWVADYHNGDWIDARKAWYVKGKITPMGYGLGATPEQEPGALDFTRARKHIYEVEDQTHAHRGDEHQHPAAGE</sequence>
<dbReference type="SUPFAM" id="SSF160387">
    <property type="entry name" value="NosL/MerB-like"/>
    <property type="match status" value="1"/>
</dbReference>
<dbReference type="RefSeq" id="WP_070104849.1">
    <property type="nucleotide sequence ID" value="NZ_AP012273.1"/>
</dbReference>
<keyword evidence="2" id="KW-1185">Reference proteome</keyword>
<dbReference type="Pfam" id="PF05573">
    <property type="entry name" value="NosL"/>
    <property type="match status" value="1"/>
</dbReference>
<dbReference type="Proteomes" id="UP000031631">
    <property type="component" value="Chromosome"/>
</dbReference>
<evidence type="ECO:0000313" key="1">
    <source>
        <dbReference type="EMBL" id="BAO43566.1"/>
    </source>
</evidence>
<proteinExistence type="predicted"/>
<name>A0A7U6JGL6_9GAMM</name>
<dbReference type="EMBL" id="AP012273">
    <property type="protein sequence ID" value="BAO43566.1"/>
    <property type="molecule type" value="Genomic_DNA"/>
</dbReference>
<organism evidence="1 2">
    <name type="scientific">Thiolapillus brandeum</name>
    <dbReference type="NCBI Taxonomy" id="1076588"/>
    <lineage>
        <taxon>Bacteria</taxon>
        <taxon>Pseudomonadati</taxon>
        <taxon>Pseudomonadota</taxon>
        <taxon>Gammaproteobacteria</taxon>
        <taxon>Chromatiales</taxon>
        <taxon>Sedimenticolaceae</taxon>
        <taxon>Thiolapillus</taxon>
    </lineage>
</organism>